<sequence>MQRVVFDLDLLQAVLVVAECGSFTLAAARLHSTQSTVSQQVKRLEDLIGHRLLERHARGVEPTDAGRTVLAYAQQLLGLNDQLHEAISGVQVRVTVRLGLPEDFTSGKTMRALADFNRAYPQVKLEVTSGMSSDLIAAYDRGELDLILIKQRQNARAAISHIPEETAWVDSALYPAFDKNPIPLVTFPQRGVYREEIINAVESLGRAWHMSCTSSSLSGIQSAVANGMGVSLLPKRAVTDEHIVLGSEQGLPVVDMFELAICHHTNADMMVKALASVLNGVVLLKS</sequence>
<feature type="domain" description="HTH lysR-type" evidence="5">
    <location>
        <begin position="6"/>
        <end position="63"/>
    </location>
</feature>
<dbReference type="FunFam" id="1.10.10.10:FF:000001">
    <property type="entry name" value="LysR family transcriptional regulator"/>
    <property type="match status" value="1"/>
</dbReference>
<accession>A0A9D2U8V1</accession>
<dbReference type="InterPro" id="IPR050176">
    <property type="entry name" value="LTTR"/>
</dbReference>
<dbReference type="Pfam" id="PF03466">
    <property type="entry name" value="LysR_substrate"/>
    <property type="match status" value="1"/>
</dbReference>
<dbReference type="PANTHER" id="PTHR30579:SF7">
    <property type="entry name" value="HTH-TYPE TRANSCRIPTIONAL REGULATOR LRHA-RELATED"/>
    <property type="match status" value="1"/>
</dbReference>
<dbReference type="Gene3D" id="1.10.10.10">
    <property type="entry name" value="Winged helix-like DNA-binding domain superfamily/Winged helix DNA-binding domain"/>
    <property type="match status" value="1"/>
</dbReference>
<evidence type="ECO:0000259" key="5">
    <source>
        <dbReference type="PROSITE" id="PS50931"/>
    </source>
</evidence>
<dbReference type="PRINTS" id="PR00039">
    <property type="entry name" value="HTHLYSR"/>
</dbReference>
<gene>
    <name evidence="6" type="ORF">H9906_03785</name>
</gene>
<dbReference type="PROSITE" id="PS50931">
    <property type="entry name" value="HTH_LYSR"/>
    <property type="match status" value="1"/>
</dbReference>
<dbReference type="GO" id="GO:0003700">
    <property type="term" value="F:DNA-binding transcription factor activity"/>
    <property type="evidence" value="ECO:0007669"/>
    <property type="project" value="InterPro"/>
</dbReference>
<dbReference type="PANTHER" id="PTHR30579">
    <property type="entry name" value="TRANSCRIPTIONAL REGULATOR"/>
    <property type="match status" value="1"/>
</dbReference>
<evidence type="ECO:0000256" key="2">
    <source>
        <dbReference type="ARBA" id="ARBA00023015"/>
    </source>
</evidence>
<name>A0A9D2U8V1_9BURK</name>
<keyword evidence="2" id="KW-0805">Transcription regulation</keyword>
<organism evidence="6 7">
    <name type="scientific">Candidatus Paenalcaligenes intestinipullorum</name>
    <dbReference type="NCBI Taxonomy" id="2838718"/>
    <lineage>
        <taxon>Bacteria</taxon>
        <taxon>Pseudomonadati</taxon>
        <taxon>Pseudomonadota</taxon>
        <taxon>Betaproteobacteria</taxon>
        <taxon>Burkholderiales</taxon>
        <taxon>Alcaligenaceae</taxon>
        <taxon>Paenalcaligenes</taxon>
    </lineage>
</organism>
<dbReference type="SUPFAM" id="SSF46785">
    <property type="entry name" value="Winged helix' DNA-binding domain"/>
    <property type="match status" value="1"/>
</dbReference>
<dbReference type="Gene3D" id="3.40.190.10">
    <property type="entry name" value="Periplasmic binding protein-like II"/>
    <property type="match status" value="2"/>
</dbReference>
<dbReference type="InterPro" id="IPR036390">
    <property type="entry name" value="WH_DNA-bd_sf"/>
</dbReference>
<dbReference type="InterPro" id="IPR000847">
    <property type="entry name" value="LysR_HTH_N"/>
</dbReference>
<dbReference type="AlphaFoldDB" id="A0A9D2U8V1"/>
<evidence type="ECO:0000256" key="3">
    <source>
        <dbReference type="ARBA" id="ARBA00023125"/>
    </source>
</evidence>
<protein>
    <submittedName>
        <fullName evidence="6">LysR family transcriptional regulator</fullName>
    </submittedName>
</protein>
<dbReference type="GO" id="GO:0003677">
    <property type="term" value="F:DNA binding"/>
    <property type="evidence" value="ECO:0007669"/>
    <property type="project" value="UniProtKB-KW"/>
</dbReference>
<dbReference type="EMBL" id="DWUQ01000077">
    <property type="protein sequence ID" value="HJD44132.1"/>
    <property type="molecule type" value="Genomic_DNA"/>
</dbReference>
<dbReference type="InterPro" id="IPR036388">
    <property type="entry name" value="WH-like_DNA-bd_sf"/>
</dbReference>
<evidence type="ECO:0000256" key="4">
    <source>
        <dbReference type="ARBA" id="ARBA00023163"/>
    </source>
</evidence>
<reference evidence="6" key="1">
    <citation type="journal article" date="2021" name="PeerJ">
        <title>Extensive microbial diversity within the chicken gut microbiome revealed by metagenomics and culture.</title>
        <authorList>
            <person name="Gilroy R."/>
            <person name="Ravi A."/>
            <person name="Getino M."/>
            <person name="Pursley I."/>
            <person name="Horton D.L."/>
            <person name="Alikhan N.F."/>
            <person name="Baker D."/>
            <person name="Gharbi K."/>
            <person name="Hall N."/>
            <person name="Watson M."/>
            <person name="Adriaenssens E.M."/>
            <person name="Foster-Nyarko E."/>
            <person name="Jarju S."/>
            <person name="Secka A."/>
            <person name="Antonio M."/>
            <person name="Oren A."/>
            <person name="Chaudhuri R.R."/>
            <person name="La Ragione R."/>
            <person name="Hildebrand F."/>
            <person name="Pallen M.J."/>
        </authorList>
    </citation>
    <scope>NUCLEOTIDE SEQUENCE</scope>
    <source>
        <strain evidence="6">9264</strain>
    </source>
</reference>
<proteinExistence type="inferred from homology"/>
<comment type="caution">
    <text evidence="6">The sequence shown here is derived from an EMBL/GenBank/DDBJ whole genome shotgun (WGS) entry which is preliminary data.</text>
</comment>
<dbReference type="Pfam" id="PF00126">
    <property type="entry name" value="HTH_1"/>
    <property type="match status" value="1"/>
</dbReference>
<reference evidence="6" key="2">
    <citation type="submission" date="2021-04" db="EMBL/GenBank/DDBJ databases">
        <authorList>
            <person name="Gilroy R."/>
        </authorList>
    </citation>
    <scope>NUCLEOTIDE SEQUENCE</scope>
    <source>
        <strain evidence="6">9264</strain>
    </source>
</reference>
<comment type="similarity">
    <text evidence="1">Belongs to the LysR transcriptional regulatory family.</text>
</comment>
<keyword evidence="3" id="KW-0238">DNA-binding</keyword>
<dbReference type="Proteomes" id="UP000823889">
    <property type="component" value="Unassembled WGS sequence"/>
</dbReference>
<evidence type="ECO:0000313" key="7">
    <source>
        <dbReference type="Proteomes" id="UP000823889"/>
    </source>
</evidence>
<evidence type="ECO:0000313" key="6">
    <source>
        <dbReference type="EMBL" id="HJD44132.1"/>
    </source>
</evidence>
<evidence type="ECO:0000256" key="1">
    <source>
        <dbReference type="ARBA" id="ARBA00009437"/>
    </source>
</evidence>
<keyword evidence="4" id="KW-0804">Transcription</keyword>
<dbReference type="InterPro" id="IPR005119">
    <property type="entry name" value="LysR_subst-bd"/>
</dbReference>
<dbReference type="SUPFAM" id="SSF53850">
    <property type="entry name" value="Periplasmic binding protein-like II"/>
    <property type="match status" value="1"/>
</dbReference>